<dbReference type="Pfam" id="PF00082">
    <property type="entry name" value="Peptidase_S8"/>
    <property type="match status" value="1"/>
</dbReference>
<name>A0ABR1Q2A6_9PEZI</name>
<evidence type="ECO:0000256" key="1">
    <source>
        <dbReference type="ARBA" id="ARBA00011073"/>
    </source>
</evidence>
<dbReference type="PANTHER" id="PTHR43806:SF11">
    <property type="entry name" value="CEREVISIN-RELATED"/>
    <property type="match status" value="1"/>
</dbReference>
<dbReference type="InterPro" id="IPR023828">
    <property type="entry name" value="Peptidase_S8_Ser-AS"/>
</dbReference>
<keyword evidence="4 6" id="KW-0378">Hydrolase</keyword>
<dbReference type="InterPro" id="IPR000209">
    <property type="entry name" value="Peptidase_S8/S53_dom"/>
</dbReference>
<feature type="signal peptide" evidence="8">
    <location>
        <begin position="1"/>
        <end position="20"/>
    </location>
</feature>
<feature type="active site" description="Charge relay system" evidence="6">
    <location>
        <position position="211"/>
    </location>
</feature>
<organism evidence="11 12">
    <name type="scientific">Apiospora aurea</name>
    <dbReference type="NCBI Taxonomy" id="335848"/>
    <lineage>
        <taxon>Eukaryota</taxon>
        <taxon>Fungi</taxon>
        <taxon>Dikarya</taxon>
        <taxon>Ascomycota</taxon>
        <taxon>Pezizomycotina</taxon>
        <taxon>Sordariomycetes</taxon>
        <taxon>Xylariomycetidae</taxon>
        <taxon>Amphisphaeriales</taxon>
        <taxon>Apiosporaceae</taxon>
        <taxon>Apiospora</taxon>
    </lineage>
</organism>
<gene>
    <name evidence="11" type="ORF">PG986_010460</name>
</gene>
<dbReference type="PROSITE" id="PS51892">
    <property type="entry name" value="SUBTILASE"/>
    <property type="match status" value="1"/>
</dbReference>
<dbReference type="InterPro" id="IPR010435">
    <property type="entry name" value="C5a/SBT2-like_Fn3"/>
</dbReference>
<dbReference type="PROSITE" id="PS00137">
    <property type="entry name" value="SUBTILASE_HIS"/>
    <property type="match status" value="1"/>
</dbReference>
<evidence type="ECO:0000259" key="9">
    <source>
        <dbReference type="Pfam" id="PF00082"/>
    </source>
</evidence>
<dbReference type="InterPro" id="IPR015500">
    <property type="entry name" value="Peptidase_S8_subtilisin-rel"/>
</dbReference>
<dbReference type="Proteomes" id="UP001391051">
    <property type="component" value="Unassembled WGS sequence"/>
</dbReference>
<dbReference type="InterPro" id="IPR050131">
    <property type="entry name" value="Peptidase_S8_subtilisin-like"/>
</dbReference>
<dbReference type="PANTHER" id="PTHR43806">
    <property type="entry name" value="PEPTIDASE S8"/>
    <property type="match status" value="1"/>
</dbReference>
<dbReference type="InterPro" id="IPR036852">
    <property type="entry name" value="Peptidase_S8/S53_dom_sf"/>
</dbReference>
<dbReference type="GeneID" id="92079744"/>
<dbReference type="PROSITE" id="PS00136">
    <property type="entry name" value="SUBTILASE_ASP"/>
    <property type="match status" value="1"/>
</dbReference>
<evidence type="ECO:0000256" key="5">
    <source>
        <dbReference type="ARBA" id="ARBA00022825"/>
    </source>
</evidence>
<dbReference type="PROSITE" id="PS00138">
    <property type="entry name" value="SUBTILASE_SER"/>
    <property type="match status" value="1"/>
</dbReference>
<evidence type="ECO:0000256" key="3">
    <source>
        <dbReference type="ARBA" id="ARBA00022729"/>
    </source>
</evidence>
<keyword evidence="2 6" id="KW-0645">Protease</keyword>
<evidence type="ECO:0000256" key="4">
    <source>
        <dbReference type="ARBA" id="ARBA00022801"/>
    </source>
</evidence>
<evidence type="ECO:0000256" key="7">
    <source>
        <dbReference type="RuleBase" id="RU003355"/>
    </source>
</evidence>
<evidence type="ECO:0000259" key="10">
    <source>
        <dbReference type="Pfam" id="PF06280"/>
    </source>
</evidence>
<dbReference type="PRINTS" id="PR00723">
    <property type="entry name" value="SUBTILISIN"/>
</dbReference>
<proteinExistence type="inferred from homology"/>
<evidence type="ECO:0000256" key="2">
    <source>
        <dbReference type="ARBA" id="ARBA00022670"/>
    </source>
</evidence>
<dbReference type="EMBL" id="JAQQWE010000007">
    <property type="protein sequence ID" value="KAK7946139.1"/>
    <property type="molecule type" value="Genomic_DNA"/>
</dbReference>
<comment type="similarity">
    <text evidence="1 6 7">Belongs to the peptidase S8 family.</text>
</comment>
<evidence type="ECO:0000256" key="6">
    <source>
        <dbReference type="PROSITE-ProRule" id="PRU01240"/>
    </source>
</evidence>
<reference evidence="11 12" key="1">
    <citation type="submission" date="2023-01" db="EMBL/GenBank/DDBJ databases">
        <title>Analysis of 21 Apiospora genomes using comparative genomics revels a genus with tremendous synthesis potential of carbohydrate active enzymes and secondary metabolites.</title>
        <authorList>
            <person name="Sorensen T."/>
        </authorList>
    </citation>
    <scope>NUCLEOTIDE SEQUENCE [LARGE SCALE GENOMIC DNA]</scope>
    <source>
        <strain evidence="11 12">CBS 24483</strain>
    </source>
</reference>
<dbReference type="InterPro" id="IPR022398">
    <property type="entry name" value="Peptidase_S8_His-AS"/>
</dbReference>
<comment type="caution">
    <text evidence="11">The sequence shown here is derived from an EMBL/GenBank/DDBJ whole genome shotgun (WGS) entry which is preliminary data.</text>
</comment>
<keyword evidence="5 6" id="KW-0720">Serine protease</keyword>
<dbReference type="Gene3D" id="3.40.50.200">
    <property type="entry name" value="Peptidase S8/S53 domain"/>
    <property type="match status" value="2"/>
</dbReference>
<dbReference type="SUPFAM" id="SSF52743">
    <property type="entry name" value="Subtilisin-like"/>
    <property type="match status" value="1"/>
</dbReference>
<dbReference type="Pfam" id="PF06280">
    <property type="entry name" value="fn3_5"/>
    <property type="match status" value="1"/>
</dbReference>
<feature type="active site" description="Charge relay system" evidence="6">
    <location>
        <position position="532"/>
    </location>
</feature>
<sequence length="734" mass="78078">MRVTASFIAALLAATAGGNALATAPAGPQPQSNQSKRYVIELKSQSDISRIQAMVERTPGLRVFKTFDHAVFPAVSVECYGDHGGRDLETVTQIFHFEGEDDPGVDGIYESVPLRIIRPIEGESFSNDAAALNYSFHGMTGVEKLHKEGITGDGAIVAVIDSGIDYKHPALGGGIGHGYKVIGGLNLPGRYHRDDRDPHIPDCFVEDTEGHGTHVAGIVAGKGEQFVGVAPDAKLLAYRVADAKNKIDFESVRGAIEKAVVDGADIITMSLGSDPISPPSWGPLVSKLVSKGVFVAVSAGNDGATGPFRLSPQAVDADLLTVAASEPDRYPAYGFTASHHLGGRSDKTELAYTIWSLDGEEWSDPIPWPSNIVDWPIIPITRDISVANDACSPLAQSTANMKGTIVLVRSGGCRLQDKLGNLKPFSPQYVLFYQDDSPFQAPPQNSRAAVIDKAAGEAIIKTILEGGNVTASFDVDPSHYVGVYNSGGGRPWKHSSWGPTGSLELKPDVSAPGSNILSTGLNGSYQIESGTSMATPYIAGVGKNGGRAAHENDPEWARRLMKRITSTAHSVPWAESGSATVSKFFASPARVGTGFVDAARVMAATTELSFHGRGFELKDPTRFVSKHSVNITNVGMEPVTYTFSLQSAGGFDSSKHLPGYRNFDPVVPMQLDPLVSLPKSVIVGARETKAVEFAFKPPTNMNSSNYPLYSGKVLINANNSEEFGIPYLGAGHDI</sequence>
<protein>
    <submittedName>
        <fullName evidence="11">C5a peptidase</fullName>
    </submittedName>
</protein>
<keyword evidence="3 8" id="KW-0732">Signal</keyword>
<dbReference type="InterPro" id="IPR023827">
    <property type="entry name" value="Peptidase_S8_Asp-AS"/>
</dbReference>
<feature type="domain" description="Peptidase S8/S53" evidence="9">
    <location>
        <begin position="152"/>
        <end position="541"/>
    </location>
</feature>
<feature type="domain" description="C5a peptidase/Subtilisin-like protease SBT2-like Fn3-like" evidence="10">
    <location>
        <begin position="616"/>
        <end position="728"/>
    </location>
</feature>
<dbReference type="Gene3D" id="3.50.30.30">
    <property type="match status" value="1"/>
</dbReference>
<evidence type="ECO:0000313" key="11">
    <source>
        <dbReference type="EMBL" id="KAK7946139.1"/>
    </source>
</evidence>
<feature type="chain" id="PRO_5045751496" evidence="8">
    <location>
        <begin position="21"/>
        <end position="734"/>
    </location>
</feature>
<keyword evidence="12" id="KW-1185">Reference proteome</keyword>
<evidence type="ECO:0000256" key="8">
    <source>
        <dbReference type="SAM" id="SignalP"/>
    </source>
</evidence>
<accession>A0ABR1Q2A6</accession>
<evidence type="ECO:0000313" key="12">
    <source>
        <dbReference type="Proteomes" id="UP001391051"/>
    </source>
</evidence>
<dbReference type="RefSeq" id="XP_066696173.1">
    <property type="nucleotide sequence ID" value="XM_066846682.1"/>
</dbReference>
<feature type="active site" description="Charge relay system" evidence="6">
    <location>
        <position position="161"/>
    </location>
</feature>